<evidence type="ECO:0000259" key="9">
    <source>
        <dbReference type="Pfam" id="PF25198"/>
    </source>
</evidence>
<comment type="caution">
    <text evidence="10">The sequence shown here is derived from an EMBL/GenBank/DDBJ whole genome shotgun (WGS) entry which is preliminary data.</text>
</comment>
<dbReference type="InterPro" id="IPR038501">
    <property type="entry name" value="Spore_GerAC_C_sf"/>
</dbReference>
<sequence>MTSARLAAAFLLCTIIPFISGCWDRTEVNDLALIMAAGMDAAPNGKVELSVQVYTPNQSRTSSDGEMMNSGNKGDMVIVKSAIGTDLADAAQRLQEEMPRKVFWGHSEVFIAGEELAKRGILDQVDFLFRHPQPREHAYFFVSKGRAKNILSINTRMERDSAETLRELTVLSGGMGLTLKDLSGMLTGRSKALVVPLVGRKEEAGGSNTYPYINGAAVLIKGKMTGQYQGEAKRYVQIIRNELESTTVTFPIQEIKGKGGGVMSVRLIKCHTKLIPTIRRNQWSILVRIHGEASVLQNESHVNVMLPNELPRLEQQLNKEIESKVKETFRQIQDETHADIFGTGDAFWRKYPKRWTKEQSRWDEIFPEVSVYADSAVNIKSPGFAGKSYK</sequence>
<dbReference type="Proteomes" id="UP000517523">
    <property type="component" value="Unassembled WGS sequence"/>
</dbReference>
<evidence type="ECO:0000313" key="10">
    <source>
        <dbReference type="EMBL" id="MBB3126734.1"/>
    </source>
</evidence>
<evidence type="ECO:0000313" key="11">
    <source>
        <dbReference type="Proteomes" id="UP000517523"/>
    </source>
</evidence>
<protein>
    <submittedName>
        <fullName evidence="10">Spore germination protein KC</fullName>
    </submittedName>
</protein>
<comment type="similarity">
    <text evidence="2">Belongs to the GerABKC lipoprotein family.</text>
</comment>
<keyword evidence="5" id="KW-0472">Membrane</keyword>
<evidence type="ECO:0000259" key="8">
    <source>
        <dbReference type="Pfam" id="PF05504"/>
    </source>
</evidence>
<evidence type="ECO:0000256" key="4">
    <source>
        <dbReference type="ARBA" id="ARBA00022729"/>
    </source>
</evidence>
<evidence type="ECO:0000256" key="6">
    <source>
        <dbReference type="ARBA" id="ARBA00023139"/>
    </source>
</evidence>
<gene>
    <name evidence="10" type="ORF">FHS19_001388</name>
</gene>
<proteinExistence type="inferred from homology"/>
<dbReference type="RefSeq" id="WP_183580422.1">
    <property type="nucleotide sequence ID" value="NZ_JACHXJ010000001.1"/>
</dbReference>
<keyword evidence="6" id="KW-0564">Palmitate</keyword>
<dbReference type="PANTHER" id="PTHR35789:SF1">
    <property type="entry name" value="SPORE GERMINATION PROTEIN B3"/>
    <property type="match status" value="1"/>
</dbReference>
<feature type="domain" description="Spore germination GerAC-like C-terminal" evidence="8">
    <location>
        <begin position="214"/>
        <end position="383"/>
    </location>
</feature>
<dbReference type="EMBL" id="JACHXJ010000001">
    <property type="protein sequence ID" value="MBB3126734.1"/>
    <property type="molecule type" value="Genomic_DNA"/>
</dbReference>
<dbReference type="PROSITE" id="PS51257">
    <property type="entry name" value="PROKAR_LIPOPROTEIN"/>
    <property type="match status" value="1"/>
</dbReference>
<keyword evidence="7" id="KW-0449">Lipoprotein</keyword>
<evidence type="ECO:0000256" key="2">
    <source>
        <dbReference type="ARBA" id="ARBA00007886"/>
    </source>
</evidence>
<dbReference type="GO" id="GO:0016020">
    <property type="term" value="C:membrane"/>
    <property type="evidence" value="ECO:0007669"/>
    <property type="project" value="UniProtKB-SubCell"/>
</dbReference>
<dbReference type="NCBIfam" id="TIGR02887">
    <property type="entry name" value="spore_ger_x_C"/>
    <property type="match status" value="1"/>
</dbReference>
<evidence type="ECO:0000256" key="5">
    <source>
        <dbReference type="ARBA" id="ARBA00023136"/>
    </source>
</evidence>
<accession>A0A839TJ25</accession>
<organism evidence="10 11">
    <name type="scientific">Paenibacillus rhizosphaerae</name>
    <dbReference type="NCBI Taxonomy" id="297318"/>
    <lineage>
        <taxon>Bacteria</taxon>
        <taxon>Bacillati</taxon>
        <taxon>Bacillota</taxon>
        <taxon>Bacilli</taxon>
        <taxon>Bacillales</taxon>
        <taxon>Paenibacillaceae</taxon>
        <taxon>Paenibacillus</taxon>
    </lineage>
</organism>
<feature type="domain" description="Spore germination protein N-terminal" evidence="9">
    <location>
        <begin position="24"/>
        <end position="198"/>
    </location>
</feature>
<reference evidence="10 11" key="1">
    <citation type="submission" date="2020-08" db="EMBL/GenBank/DDBJ databases">
        <title>Genomic Encyclopedia of Type Strains, Phase III (KMG-III): the genomes of soil and plant-associated and newly described type strains.</title>
        <authorList>
            <person name="Whitman W."/>
        </authorList>
    </citation>
    <scope>NUCLEOTIDE SEQUENCE [LARGE SCALE GENOMIC DNA]</scope>
    <source>
        <strain evidence="10 11">CECT 5831</strain>
    </source>
</reference>
<keyword evidence="3" id="KW-0309">Germination</keyword>
<dbReference type="InterPro" id="IPR008844">
    <property type="entry name" value="Spore_GerAC-like"/>
</dbReference>
<evidence type="ECO:0000256" key="1">
    <source>
        <dbReference type="ARBA" id="ARBA00004635"/>
    </source>
</evidence>
<dbReference type="InterPro" id="IPR057336">
    <property type="entry name" value="GerAC_N"/>
</dbReference>
<comment type="subcellular location">
    <subcellularLocation>
        <location evidence="1">Membrane</location>
        <topology evidence="1">Lipid-anchor</topology>
    </subcellularLocation>
</comment>
<evidence type="ECO:0000256" key="3">
    <source>
        <dbReference type="ARBA" id="ARBA00022544"/>
    </source>
</evidence>
<dbReference type="GO" id="GO:0009847">
    <property type="term" value="P:spore germination"/>
    <property type="evidence" value="ECO:0007669"/>
    <property type="project" value="InterPro"/>
</dbReference>
<dbReference type="Pfam" id="PF05504">
    <property type="entry name" value="Spore_GerAC"/>
    <property type="match status" value="1"/>
</dbReference>
<evidence type="ECO:0000256" key="7">
    <source>
        <dbReference type="ARBA" id="ARBA00023288"/>
    </source>
</evidence>
<dbReference type="PANTHER" id="PTHR35789">
    <property type="entry name" value="SPORE GERMINATION PROTEIN B3"/>
    <property type="match status" value="1"/>
</dbReference>
<dbReference type="Gene3D" id="3.30.300.210">
    <property type="entry name" value="Nutrient germinant receptor protein C, domain 3"/>
    <property type="match status" value="1"/>
</dbReference>
<name>A0A839TJ25_9BACL</name>
<dbReference type="InterPro" id="IPR046953">
    <property type="entry name" value="Spore_GerAC-like_C"/>
</dbReference>
<dbReference type="AlphaFoldDB" id="A0A839TJ25"/>
<dbReference type="Pfam" id="PF25198">
    <property type="entry name" value="Spore_GerAC_N"/>
    <property type="match status" value="1"/>
</dbReference>
<keyword evidence="4" id="KW-0732">Signal</keyword>